<organism evidence="1">
    <name type="scientific">Mimivirus LCMiAC02</name>
    <dbReference type="NCBI Taxonomy" id="2506609"/>
    <lineage>
        <taxon>Viruses</taxon>
        <taxon>Varidnaviria</taxon>
        <taxon>Bamfordvirae</taxon>
        <taxon>Nucleocytoviricota</taxon>
        <taxon>Megaviricetes</taxon>
        <taxon>Imitervirales</taxon>
        <taxon>Mimiviridae</taxon>
        <taxon>Klosneuvirinae</taxon>
    </lineage>
</organism>
<dbReference type="EMBL" id="MK500410">
    <property type="protein sequence ID" value="QBK89250.1"/>
    <property type="molecule type" value="Genomic_DNA"/>
</dbReference>
<accession>A0A4D5XES1</accession>
<protein>
    <submittedName>
        <fullName evidence="1">Uncharacterized protein</fullName>
    </submittedName>
</protein>
<gene>
    <name evidence="1" type="ORF">LCMiAC02_03450</name>
</gene>
<sequence length="110" mass="12927">MGNIVRVENVQLIDFEIKNKDRYIRLYSTPDMMEHLISKSYYGLKCEQHKEKVLVCRYASVSTDPFYDTDIFLLSSPKKIDEIVFDMKHRLQCAPDEFGMLCLSTLPKKL</sequence>
<name>A0A4D5XES1_9VIRU</name>
<evidence type="ECO:0000313" key="1">
    <source>
        <dbReference type="EMBL" id="QBK89250.1"/>
    </source>
</evidence>
<proteinExistence type="predicted"/>
<reference evidence="1" key="1">
    <citation type="journal article" date="2019" name="MBio">
        <title>Virus Genomes from Deep Sea Sediments Expand the Ocean Megavirome and Support Independent Origins of Viral Gigantism.</title>
        <authorList>
            <person name="Backstrom D."/>
            <person name="Yutin N."/>
            <person name="Jorgensen S.L."/>
            <person name="Dharamshi J."/>
            <person name="Homa F."/>
            <person name="Zaremba-Niedwiedzka K."/>
            <person name="Spang A."/>
            <person name="Wolf Y.I."/>
            <person name="Koonin E.V."/>
            <person name="Ettema T.J."/>
        </authorList>
    </citation>
    <scope>NUCLEOTIDE SEQUENCE</scope>
</reference>